<dbReference type="PANTHER" id="PTHR11908:SF132">
    <property type="entry name" value="ALDEHYDE OXIDASE 1-RELATED"/>
    <property type="match status" value="1"/>
</dbReference>
<dbReference type="GO" id="GO:0005506">
    <property type="term" value="F:iron ion binding"/>
    <property type="evidence" value="ECO:0007669"/>
    <property type="project" value="InterPro"/>
</dbReference>
<organism evidence="4 5">
    <name type="scientific">Sediminispirochaeta smaragdinae (strain DSM 11293 / JCM 15392 / SEBR 4228)</name>
    <name type="common">Spirochaeta smaragdinae</name>
    <dbReference type="NCBI Taxonomy" id="573413"/>
    <lineage>
        <taxon>Bacteria</taxon>
        <taxon>Pseudomonadati</taxon>
        <taxon>Spirochaetota</taxon>
        <taxon>Spirochaetia</taxon>
        <taxon>Spirochaetales</taxon>
        <taxon>Spirochaetaceae</taxon>
        <taxon>Sediminispirochaeta</taxon>
    </lineage>
</organism>
<name>E1R8S6_SEDSS</name>
<evidence type="ECO:0000256" key="1">
    <source>
        <dbReference type="ARBA" id="ARBA00022505"/>
    </source>
</evidence>
<dbReference type="KEGG" id="ssm:Spirs_2729"/>
<dbReference type="GO" id="GO:0016491">
    <property type="term" value="F:oxidoreductase activity"/>
    <property type="evidence" value="ECO:0007669"/>
    <property type="project" value="UniProtKB-KW"/>
</dbReference>
<reference evidence="4 5" key="1">
    <citation type="journal article" date="2010" name="Stand. Genomic Sci.">
        <title>Complete genome sequence of Spirochaeta smaragdinae type strain (SEBR 4228).</title>
        <authorList>
            <person name="Mavromatis K."/>
            <person name="Yasawong M."/>
            <person name="Chertkov O."/>
            <person name="Lapidus A."/>
            <person name="Lucas S."/>
            <person name="Nolan M."/>
            <person name="Del Rio T.G."/>
            <person name="Tice H."/>
            <person name="Cheng J.F."/>
            <person name="Pitluck S."/>
            <person name="Liolios K."/>
            <person name="Ivanova N."/>
            <person name="Tapia R."/>
            <person name="Han C."/>
            <person name="Bruce D."/>
            <person name="Goodwin L."/>
            <person name="Pati A."/>
            <person name="Chen A."/>
            <person name="Palaniappan K."/>
            <person name="Land M."/>
            <person name="Hauser L."/>
            <person name="Chang Y.J."/>
            <person name="Jeffries C.D."/>
            <person name="Detter J.C."/>
            <person name="Rohde M."/>
            <person name="Brambilla E."/>
            <person name="Spring S."/>
            <person name="Goker M."/>
            <person name="Sikorski J."/>
            <person name="Woyke T."/>
            <person name="Bristow J."/>
            <person name="Eisen J.A."/>
            <person name="Markowitz V."/>
            <person name="Hugenholtz P."/>
            <person name="Klenk H.P."/>
            <person name="Kyrpides N.C."/>
        </authorList>
    </citation>
    <scope>NUCLEOTIDE SEQUENCE [LARGE SCALE GENOMIC DNA]</scope>
    <source>
        <strain evidence="5">DSM 11293 / JCM 15392 / SEBR 4228</strain>
    </source>
</reference>
<dbReference type="SMART" id="SM01008">
    <property type="entry name" value="Ald_Xan_dh_C"/>
    <property type="match status" value="1"/>
</dbReference>
<dbReference type="InterPro" id="IPR000674">
    <property type="entry name" value="Ald_Oxase/Xan_DH_a/b"/>
</dbReference>
<dbReference type="Pfam" id="PF01315">
    <property type="entry name" value="Ald_Xan_dh_C"/>
    <property type="match status" value="1"/>
</dbReference>
<dbReference type="EMBL" id="CP002116">
    <property type="protein sequence ID" value="ADK81833.1"/>
    <property type="molecule type" value="Genomic_DNA"/>
</dbReference>
<dbReference type="SUPFAM" id="SSF56003">
    <property type="entry name" value="Molybdenum cofactor-binding domain"/>
    <property type="match status" value="1"/>
</dbReference>
<evidence type="ECO:0000313" key="5">
    <source>
        <dbReference type="Proteomes" id="UP000002318"/>
    </source>
</evidence>
<dbReference type="InterPro" id="IPR016208">
    <property type="entry name" value="Ald_Oxase/xanthine_DH-like"/>
</dbReference>
<dbReference type="HOGENOM" id="CLU_001681_2_1_12"/>
<evidence type="ECO:0000313" key="4">
    <source>
        <dbReference type="EMBL" id="ADK81833.1"/>
    </source>
</evidence>
<dbReference type="Gene3D" id="3.30.365.10">
    <property type="entry name" value="Aldehyde oxidase/xanthine dehydrogenase, molybdopterin binding domain"/>
    <property type="match status" value="4"/>
</dbReference>
<protein>
    <submittedName>
        <fullName evidence="4">Aldehyde oxidase and xanthine dehydrogenase molybdopterin binding protein</fullName>
    </submittedName>
</protein>
<dbReference type="InterPro" id="IPR036856">
    <property type="entry name" value="Ald_Oxase/Xan_DH_a/b_sf"/>
</dbReference>
<evidence type="ECO:0000256" key="2">
    <source>
        <dbReference type="ARBA" id="ARBA00023002"/>
    </source>
</evidence>
<dbReference type="SUPFAM" id="SSF54665">
    <property type="entry name" value="CO dehydrogenase molybdoprotein N-domain-like"/>
    <property type="match status" value="1"/>
</dbReference>
<dbReference type="RefSeq" id="WP_013255294.1">
    <property type="nucleotide sequence ID" value="NC_014364.1"/>
</dbReference>
<dbReference type="Gene3D" id="3.90.1170.50">
    <property type="entry name" value="Aldehyde oxidase/xanthine dehydrogenase, a/b hammerhead"/>
    <property type="match status" value="1"/>
</dbReference>
<dbReference type="OrthoDB" id="9759099at2"/>
<keyword evidence="1" id="KW-0500">Molybdenum</keyword>
<dbReference type="InterPro" id="IPR046867">
    <property type="entry name" value="AldOxase/xan_DH_MoCoBD2"/>
</dbReference>
<dbReference type="AlphaFoldDB" id="E1R8S6"/>
<dbReference type="Proteomes" id="UP000002318">
    <property type="component" value="Chromosome"/>
</dbReference>
<keyword evidence="2" id="KW-0560">Oxidoreductase</keyword>
<dbReference type="STRING" id="573413.Spirs_2729"/>
<dbReference type="Pfam" id="PF20256">
    <property type="entry name" value="MoCoBD_2"/>
    <property type="match status" value="1"/>
</dbReference>
<feature type="domain" description="Aldehyde oxidase/xanthine dehydrogenase a/b hammerhead" evidence="3">
    <location>
        <begin position="37"/>
        <end position="153"/>
    </location>
</feature>
<proteinExistence type="predicted"/>
<gene>
    <name evidence="4" type="ordered locus">Spirs_2729</name>
</gene>
<keyword evidence="5" id="KW-1185">Reference proteome</keyword>
<dbReference type="InterPro" id="IPR037165">
    <property type="entry name" value="AldOxase/xan_DH_Mopterin-bd_sf"/>
</dbReference>
<dbReference type="Pfam" id="PF02738">
    <property type="entry name" value="MoCoBD_1"/>
    <property type="match status" value="1"/>
</dbReference>
<dbReference type="InterPro" id="IPR008274">
    <property type="entry name" value="AldOxase/xan_DH_MoCoBD1"/>
</dbReference>
<accession>E1R8S6</accession>
<sequence length="788" mass="86532">MAERYREMKIFEKEIAERGFRYVGQPLPNREAEMKAAGEIRYIDDLRMPGMLHAKILFSPHAHARIVSIDTSKAEALDGVRAVVTWKDAPRIIFNSAMRFYMDTSPFDMPKTEYIFDDTVRFVGDRVAAVAADDEFIAAQAIKLIDVEYEILPSVIRLEDAIQPDAVQANPYGVDGSNICGGRVAYGSHDEDEVLRAVEEAEYSFDDTFHTSRVHHGYMEPVTHIAHYTRDGKLTIWTSGQNVFCFRDVIATSLGMKQSRVRVIKTVCGGAFGGKLEVMHEPVVALLSMKTLRPVKIRLTRQENFMASRTRHEGILRIRTGVDKNGTIVAQHVESALNTGAYAGSGPNTVGAQSGKTFILYGAQKMFYSGASYYTNTPLAGAMRGYGCPQIMVTRETHTENIARALGYDPAEFRRMNVVKPHHKNCMGNDMHNARIVDCIDRGVELFDWKRRRARAEDGNDGAQAIVHGIGMDVAVHGNGWYPVYQDITTITLRMNNDGTATLLTGTHDLGTGAKTVLSQIAAEILTIPPGEIEIIEADTDVTPLDLGAQASRTTYIGGNATIMAARNLRGQLIKEAASMLKVPKDRLELEECFVVDREEPDTRVSFEDVVGSAQDGSAGNPQRELIATETFESLDSIDSYVAVFCEVEVNRQSGEVKVIDLLSVHNSGKVINPATYEGQVHGGMHMGLGYALSEEMLIDSESGKVSNPTFKKYHMFRASEMPKIHVETVEDPEEAGPFGAKSIGECATDGIAGAVVNAVSHALGGVKLDRIPLTPEYIKEVAAGNKS</sequence>
<dbReference type="PANTHER" id="PTHR11908">
    <property type="entry name" value="XANTHINE DEHYDROGENASE"/>
    <property type="match status" value="1"/>
</dbReference>
<dbReference type="eggNOG" id="COG1529">
    <property type="taxonomic scope" value="Bacteria"/>
</dbReference>
<evidence type="ECO:0000259" key="3">
    <source>
        <dbReference type="SMART" id="SM01008"/>
    </source>
</evidence>